<reference evidence="3 4" key="1">
    <citation type="submission" date="2015-09" db="EMBL/GenBank/DDBJ databases">
        <title>Draft genome of the scarab beetle Oryctes borbonicus.</title>
        <authorList>
            <person name="Meyer J.M."/>
            <person name="Markov G.V."/>
            <person name="Baskaran P."/>
            <person name="Herrmann M."/>
            <person name="Sommer R.J."/>
            <person name="Roedelsperger C."/>
        </authorList>
    </citation>
    <scope>NUCLEOTIDE SEQUENCE [LARGE SCALE GENOMIC DNA]</scope>
    <source>
        <strain evidence="3">OB123</strain>
        <tissue evidence="3">Whole animal</tissue>
    </source>
</reference>
<dbReference type="Gene3D" id="3.40.1800.20">
    <property type="match status" value="1"/>
</dbReference>
<evidence type="ECO:0000313" key="3">
    <source>
        <dbReference type="EMBL" id="KRT85238.1"/>
    </source>
</evidence>
<feature type="binding site" evidence="1">
    <location>
        <position position="61"/>
    </location>
    <ligand>
        <name>Zn(2+)</name>
        <dbReference type="ChEBI" id="CHEBI:29105"/>
    </ligand>
</feature>
<protein>
    <submittedName>
        <fullName evidence="3">Zinc-finger associated domain containing protein</fullName>
    </submittedName>
</protein>
<evidence type="ECO:0000259" key="2">
    <source>
        <dbReference type="PROSITE" id="PS51915"/>
    </source>
</evidence>
<feature type="binding site" evidence="1">
    <location>
        <position position="58"/>
    </location>
    <ligand>
        <name>Zn(2+)</name>
        <dbReference type="ChEBI" id="CHEBI:29105"/>
    </ligand>
</feature>
<evidence type="ECO:0000313" key="4">
    <source>
        <dbReference type="Proteomes" id="UP000051574"/>
    </source>
</evidence>
<gene>
    <name evidence="3" type="ORF">AMK59_1193</name>
</gene>
<evidence type="ECO:0000256" key="1">
    <source>
        <dbReference type="PROSITE-ProRule" id="PRU01263"/>
    </source>
</evidence>
<name>A0A0T6BD37_9SCAR</name>
<feature type="binding site" evidence="1">
    <location>
        <position position="12"/>
    </location>
    <ligand>
        <name>Zn(2+)</name>
        <dbReference type="ChEBI" id="CHEBI:29105"/>
    </ligand>
</feature>
<keyword evidence="1" id="KW-0479">Metal-binding</keyword>
<dbReference type="SUPFAM" id="SSF57716">
    <property type="entry name" value="Glucocorticoid receptor-like (DNA-binding domain)"/>
    <property type="match status" value="1"/>
</dbReference>
<dbReference type="AlphaFoldDB" id="A0A0T6BD37"/>
<keyword evidence="4" id="KW-1185">Reference proteome</keyword>
<sequence>MSRRPIVTCRTCSHMNQTYIGMVDIFEQYEQNKPLSEVLTECTDVKVERLDGLPIHMCNTCVEKLISAWNFRLMALCSDKKFRNNKDTTAPIFLESNEITEDIVCGDVNIKQEEITIKLEESDLMLVNTEVGNKLDGQLHESNLLMGEYTDCMNPTLEENKLSSSDICKELRVELRNFDDFDSNNNKIRRIRFDACKYGSLQ</sequence>
<dbReference type="GO" id="GO:0008270">
    <property type="term" value="F:zinc ion binding"/>
    <property type="evidence" value="ECO:0007669"/>
    <property type="project" value="UniProtKB-UniRule"/>
</dbReference>
<dbReference type="Proteomes" id="UP000051574">
    <property type="component" value="Unassembled WGS sequence"/>
</dbReference>
<comment type="caution">
    <text evidence="3">The sequence shown here is derived from an EMBL/GenBank/DDBJ whole genome shotgun (WGS) entry which is preliminary data.</text>
</comment>
<dbReference type="InterPro" id="IPR012934">
    <property type="entry name" value="Znf_AD"/>
</dbReference>
<feature type="binding site" evidence="1">
    <location>
        <position position="9"/>
    </location>
    <ligand>
        <name>Zn(2+)</name>
        <dbReference type="ChEBI" id="CHEBI:29105"/>
    </ligand>
</feature>
<dbReference type="Pfam" id="PF07776">
    <property type="entry name" value="zf-AD"/>
    <property type="match status" value="1"/>
</dbReference>
<keyword evidence="1 3" id="KW-0863">Zinc-finger</keyword>
<dbReference type="EMBL" id="LJIG01001702">
    <property type="protein sequence ID" value="KRT85238.1"/>
    <property type="molecule type" value="Genomic_DNA"/>
</dbReference>
<dbReference type="SMART" id="SM00868">
    <property type="entry name" value="zf-AD"/>
    <property type="match status" value="1"/>
</dbReference>
<proteinExistence type="predicted"/>
<dbReference type="OrthoDB" id="6768392at2759"/>
<dbReference type="GO" id="GO:0005634">
    <property type="term" value="C:nucleus"/>
    <property type="evidence" value="ECO:0007669"/>
    <property type="project" value="InterPro"/>
</dbReference>
<feature type="domain" description="ZAD" evidence="2">
    <location>
        <begin position="7"/>
        <end position="85"/>
    </location>
</feature>
<dbReference type="PROSITE" id="PS51915">
    <property type="entry name" value="ZAD"/>
    <property type="match status" value="1"/>
</dbReference>
<organism evidence="3 4">
    <name type="scientific">Oryctes borbonicus</name>
    <dbReference type="NCBI Taxonomy" id="1629725"/>
    <lineage>
        <taxon>Eukaryota</taxon>
        <taxon>Metazoa</taxon>
        <taxon>Ecdysozoa</taxon>
        <taxon>Arthropoda</taxon>
        <taxon>Hexapoda</taxon>
        <taxon>Insecta</taxon>
        <taxon>Pterygota</taxon>
        <taxon>Neoptera</taxon>
        <taxon>Endopterygota</taxon>
        <taxon>Coleoptera</taxon>
        <taxon>Polyphaga</taxon>
        <taxon>Scarabaeiformia</taxon>
        <taxon>Scarabaeidae</taxon>
        <taxon>Dynastinae</taxon>
        <taxon>Oryctes</taxon>
    </lineage>
</organism>
<accession>A0A0T6BD37</accession>
<keyword evidence="1" id="KW-0862">Zinc</keyword>